<dbReference type="EMBL" id="LUEZ02000158">
    <property type="protein sequence ID" value="RDB15544.1"/>
    <property type="molecule type" value="Genomic_DNA"/>
</dbReference>
<dbReference type="AlphaFoldDB" id="A0A369J7U9"/>
<organism evidence="1 2">
    <name type="scientific">Hypsizygus marmoreus</name>
    <name type="common">White beech mushroom</name>
    <name type="synonym">Agaricus marmoreus</name>
    <dbReference type="NCBI Taxonomy" id="39966"/>
    <lineage>
        <taxon>Eukaryota</taxon>
        <taxon>Fungi</taxon>
        <taxon>Dikarya</taxon>
        <taxon>Basidiomycota</taxon>
        <taxon>Agaricomycotina</taxon>
        <taxon>Agaricomycetes</taxon>
        <taxon>Agaricomycetidae</taxon>
        <taxon>Agaricales</taxon>
        <taxon>Tricholomatineae</taxon>
        <taxon>Lyophyllaceae</taxon>
        <taxon>Hypsizygus</taxon>
    </lineage>
</organism>
<name>A0A369J7U9_HYPMA</name>
<protein>
    <submittedName>
        <fullName evidence="1">Uncharacterized protein</fullName>
    </submittedName>
</protein>
<evidence type="ECO:0000313" key="2">
    <source>
        <dbReference type="Proteomes" id="UP000076154"/>
    </source>
</evidence>
<comment type="caution">
    <text evidence="1">The sequence shown here is derived from an EMBL/GenBank/DDBJ whole genome shotgun (WGS) entry which is preliminary data.</text>
</comment>
<keyword evidence="2" id="KW-1185">Reference proteome</keyword>
<dbReference type="InParanoid" id="A0A369J7U9"/>
<reference evidence="1" key="1">
    <citation type="submission" date="2018-04" db="EMBL/GenBank/DDBJ databases">
        <title>Whole genome sequencing of Hypsizygus marmoreus.</title>
        <authorList>
            <person name="Choi I.-G."/>
            <person name="Min B."/>
            <person name="Kim J.-G."/>
            <person name="Kim S."/>
            <person name="Oh Y.-L."/>
            <person name="Kong W.-S."/>
            <person name="Park H."/>
            <person name="Jeong J."/>
            <person name="Song E.-S."/>
        </authorList>
    </citation>
    <scope>NUCLEOTIDE SEQUENCE [LARGE SCALE GENOMIC DNA]</scope>
    <source>
        <strain evidence="1">51987-8</strain>
    </source>
</reference>
<sequence>MSSLSTISGFGYSPFRWDPMKLFIPLPQETLDRAVDIPTGLKIYCSALSTRIFCVLCTNPTLLAKRIRCLDIIDITT</sequence>
<gene>
    <name evidence="1" type="ORF">Hypma_004280</name>
</gene>
<proteinExistence type="predicted"/>
<dbReference type="Proteomes" id="UP000076154">
    <property type="component" value="Unassembled WGS sequence"/>
</dbReference>
<accession>A0A369J7U9</accession>
<evidence type="ECO:0000313" key="1">
    <source>
        <dbReference type="EMBL" id="RDB15544.1"/>
    </source>
</evidence>